<evidence type="ECO:0000256" key="2">
    <source>
        <dbReference type="ARBA" id="ARBA00022980"/>
    </source>
</evidence>
<dbReference type="GO" id="GO:0022626">
    <property type="term" value="C:cytosolic ribosome"/>
    <property type="evidence" value="ECO:0007669"/>
    <property type="project" value="UniProtKB-ARBA"/>
</dbReference>
<dbReference type="PANTHER" id="PTHR10442">
    <property type="entry name" value="40S RIBOSOMAL PROTEIN S21"/>
    <property type="match status" value="1"/>
</dbReference>
<dbReference type="Proteomes" id="UP000663846">
    <property type="component" value="Unassembled WGS sequence"/>
</dbReference>
<dbReference type="EMBL" id="CAJMWS010000329">
    <property type="protein sequence ID" value="CAE6433969.1"/>
    <property type="molecule type" value="Genomic_DNA"/>
</dbReference>
<dbReference type="InterPro" id="IPR013087">
    <property type="entry name" value="Znf_C2H2_type"/>
</dbReference>
<gene>
    <name evidence="7" type="ORF">RDB_LOCUS112835</name>
</gene>
<feature type="region of interest" description="Disordered" evidence="5">
    <location>
        <begin position="291"/>
        <end position="321"/>
    </location>
</feature>
<proteinExistence type="inferred from homology"/>
<reference evidence="7" key="1">
    <citation type="submission" date="2021-01" db="EMBL/GenBank/DDBJ databases">
        <authorList>
            <person name="Kaushik A."/>
        </authorList>
    </citation>
    <scope>NUCLEOTIDE SEQUENCE</scope>
    <source>
        <strain evidence="7">AG1-1C</strain>
    </source>
</reference>
<dbReference type="InterPro" id="IPR038579">
    <property type="entry name" value="Ribosomal_eS21_sf"/>
</dbReference>
<dbReference type="Gene3D" id="3.30.1230.20">
    <property type="match status" value="1"/>
</dbReference>
<dbReference type="InterPro" id="IPR036236">
    <property type="entry name" value="Znf_C2H2_sf"/>
</dbReference>
<evidence type="ECO:0000256" key="5">
    <source>
        <dbReference type="SAM" id="MobiDB-lite"/>
    </source>
</evidence>
<comment type="similarity">
    <text evidence="1">Belongs to the eukaryotic ribosomal protein eS21 family.</text>
</comment>
<dbReference type="GO" id="GO:0008270">
    <property type="term" value="F:zinc ion binding"/>
    <property type="evidence" value="ECO:0007669"/>
    <property type="project" value="UniProtKB-KW"/>
</dbReference>
<comment type="caution">
    <text evidence="7">The sequence shown here is derived from an EMBL/GenBank/DDBJ whole genome shotgun (WGS) entry which is preliminary data.</text>
</comment>
<accession>A0A8H3AMQ5</accession>
<dbReference type="FunFam" id="3.30.1230.20:FF:000001">
    <property type="entry name" value="40S ribosomal protein S21"/>
    <property type="match status" value="1"/>
</dbReference>
<evidence type="ECO:0000313" key="7">
    <source>
        <dbReference type="EMBL" id="CAE6433969.1"/>
    </source>
</evidence>
<keyword evidence="4" id="KW-0479">Metal-binding</keyword>
<organism evidence="7 8">
    <name type="scientific">Rhizoctonia solani</name>
    <dbReference type="NCBI Taxonomy" id="456999"/>
    <lineage>
        <taxon>Eukaryota</taxon>
        <taxon>Fungi</taxon>
        <taxon>Dikarya</taxon>
        <taxon>Basidiomycota</taxon>
        <taxon>Agaricomycotina</taxon>
        <taxon>Agaricomycetes</taxon>
        <taxon>Cantharellales</taxon>
        <taxon>Ceratobasidiaceae</taxon>
        <taxon>Rhizoctonia</taxon>
    </lineage>
</organism>
<feature type="compositionally biased region" description="Polar residues" evidence="5">
    <location>
        <begin position="350"/>
        <end position="360"/>
    </location>
</feature>
<keyword evidence="2" id="KW-0689">Ribosomal protein</keyword>
<dbReference type="SUPFAM" id="SSF57667">
    <property type="entry name" value="beta-beta-alpha zinc fingers"/>
    <property type="match status" value="1"/>
</dbReference>
<dbReference type="InterPro" id="IPR001931">
    <property type="entry name" value="Ribosomal_eS21"/>
</dbReference>
<evidence type="ECO:0000259" key="6">
    <source>
        <dbReference type="PROSITE" id="PS50157"/>
    </source>
</evidence>
<dbReference type="GO" id="GO:0003735">
    <property type="term" value="F:structural constituent of ribosome"/>
    <property type="evidence" value="ECO:0007669"/>
    <property type="project" value="InterPro"/>
</dbReference>
<feature type="compositionally biased region" description="Polar residues" evidence="5">
    <location>
        <begin position="247"/>
        <end position="263"/>
    </location>
</feature>
<evidence type="ECO:0000256" key="4">
    <source>
        <dbReference type="PROSITE-ProRule" id="PRU00042"/>
    </source>
</evidence>
<feature type="domain" description="C2H2-type" evidence="6">
    <location>
        <begin position="418"/>
        <end position="455"/>
    </location>
</feature>
<keyword evidence="4" id="KW-0863">Zinc-finger</keyword>
<feature type="compositionally biased region" description="Pro residues" evidence="5">
    <location>
        <begin position="231"/>
        <end position="244"/>
    </location>
</feature>
<dbReference type="GO" id="GO:0006412">
    <property type="term" value="P:translation"/>
    <property type="evidence" value="ECO:0007669"/>
    <property type="project" value="InterPro"/>
</dbReference>
<dbReference type="GO" id="GO:0042274">
    <property type="term" value="P:ribosomal small subunit biogenesis"/>
    <property type="evidence" value="ECO:0007669"/>
    <property type="project" value="UniProtKB-ARBA"/>
</dbReference>
<evidence type="ECO:0000313" key="8">
    <source>
        <dbReference type="Proteomes" id="UP000663846"/>
    </source>
</evidence>
<dbReference type="AlphaFoldDB" id="A0A8H3AMQ5"/>
<feature type="region of interest" description="Disordered" evidence="5">
    <location>
        <begin position="231"/>
        <end position="274"/>
    </location>
</feature>
<protein>
    <recommendedName>
        <fullName evidence="6">C2H2-type domain-containing protein</fullName>
    </recommendedName>
</protein>
<dbReference type="GO" id="GO:1990904">
    <property type="term" value="C:ribonucleoprotein complex"/>
    <property type="evidence" value="ECO:0007669"/>
    <property type="project" value="UniProtKB-KW"/>
</dbReference>
<keyword evidence="4" id="KW-0862">Zinc</keyword>
<feature type="region of interest" description="Disordered" evidence="5">
    <location>
        <begin position="334"/>
        <end position="417"/>
    </location>
</feature>
<evidence type="ECO:0000256" key="1">
    <source>
        <dbReference type="ARBA" id="ARBA00010228"/>
    </source>
</evidence>
<evidence type="ECO:0000256" key="3">
    <source>
        <dbReference type="ARBA" id="ARBA00023274"/>
    </source>
</evidence>
<feature type="compositionally biased region" description="Low complexity" evidence="5">
    <location>
        <begin position="334"/>
        <end position="349"/>
    </location>
</feature>
<dbReference type="PROSITE" id="PS50157">
    <property type="entry name" value="ZINC_FINGER_C2H2_2"/>
    <property type="match status" value="1"/>
</dbReference>
<feature type="compositionally biased region" description="Basic and acidic residues" evidence="5">
    <location>
        <begin position="393"/>
        <end position="402"/>
    </location>
</feature>
<keyword evidence="3" id="KW-0687">Ribonucleoprotein</keyword>
<dbReference type="Gene3D" id="3.30.160.60">
    <property type="entry name" value="Classic Zinc Finger"/>
    <property type="match status" value="2"/>
</dbReference>
<sequence length="550" mass="60575">MENDQGVLVDLYVPRKCAATNRLITSKDHASVQISIADVDANGKALGTSTMFALCGPVRAMGESDDSLNRLATKAGCKLMFVILEYLRRGGRMALDQSAPDVPKLLVLDQFCFYSCAGSGIATPHTMDSMYFLDGSYDTFTQFPAPPFPYNSGVLEQEWMATLLSDADLYALYGTQIYDNPTCNPADVMGPQVDFNEYLSDGWSENVAPDIGHSEMLIALDPPIPTQLMPPPAPVAIPPLPVPSTPRRSSLKVNTGSVVSSGLYSPPPSDRPVRTRRHNAYEEICQLSKLGLNTPQSKKPDNKSTPAFATPLPPARVLNNPVVSVTPRDADMRYLSPSPSSYSLNPSSSTATFSLPNSPSDDMLDTFGTPLSPPTTPVRRPTRHSGAVHPRGSQRDSGDKMYSRPYGPTLSGDFERPYGCRHPGNIVPGDLPCDKDFARRHDWARHQRVHTGQTPYECLNCRKLFKRSDARARHWDSSSNTKCEAFHTQTIRKQLLLGEISADHPDVPILRRRAQKAEYRKESGRTGIPLHELNAMMQRVKNEDTADPGF</sequence>
<name>A0A8H3AMQ5_9AGAM</name>
<feature type="compositionally biased region" description="Polar residues" evidence="5">
    <location>
        <begin position="291"/>
        <end position="307"/>
    </location>
</feature>
<dbReference type="Pfam" id="PF01249">
    <property type="entry name" value="Ribosomal_S21e"/>
    <property type="match status" value="1"/>
</dbReference>